<sequence>MRELESRRERESGWPIPTIVWWWWRERHDSLARCLLAASYVIVIIADRAKHPRPGAQNRTERGRRRGSESRVSITADRARSWSSIHPIVAIPVFAAGGCPSISTDTQFHDLTGVDATQFHDLTGVDATQLHDPTGVDETPLNYLTGRWIDSSLARPSKHRTEPTDALSSSLPCPVLPSPHPPPHDVHWHQRRDRFTIPCVVLFPTEPGLCRRELPRAGSSAQHDQGGMFSTGASRAGIKLALHDDAATSVQEEYGIPDSMDLRAVQIINRAPKPKPPSPGPPSPISHVYLANQPRPSEASVQTKPESARGTSRSPPSSSPARPSQELRKSPG</sequence>
<protein>
    <submittedName>
        <fullName evidence="2">Uncharacterized protein</fullName>
    </submittedName>
</protein>
<accession>A0A218ZD56</accession>
<evidence type="ECO:0000256" key="1">
    <source>
        <dbReference type="SAM" id="MobiDB-lite"/>
    </source>
</evidence>
<dbReference type="InParanoid" id="A0A218ZD56"/>
<comment type="caution">
    <text evidence="2">The sequence shown here is derived from an EMBL/GenBank/DDBJ whole genome shotgun (WGS) entry which is preliminary data.</text>
</comment>
<gene>
    <name evidence="2" type="ORF">B2J93_1731</name>
</gene>
<reference evidence="2 3" key="1">
    <citation type="submission" date="2017-04" db="EMBL/GenBank/DDBJ databases">
        <title>Draft genome sequence of Marssonina coronaria NL1: causal agent of apple blotch.</title>
        <authorList>
            <person name="Cheng Q."/>
        </authorList>
    </citation>
    <scope>NUCLEOTIDE SEQUENCE [LARGE SCALE GENOMIC DNA]</scope>
    <source>
        <strain evidence="2 3">NL1</strain>
    </source>
</reference>
<feature type="compositionally biased region" description="Low complexity" evidence="1">
    <location>
        <begin position="308"/>
        <end position="324"/>
    </location>
</feature>
<dbReference type="Proteomes" id="UP000242519">
    <property type="component" value="Unassembled WGS sequence"/>
</dbReference>
<keyword evidence="3" id="KW-1185">Reference proteome</keyword>
<evidence type="ECO:0000313" key="3">
    <source>
        <dbReference type="Proteomes" id="UP000242519"/>
    </source>
</evidence>
<evidence type="ECO:0000313" key="2">
    <source>
        <dbReference type="EMBL" id="OWP05682.1"/>
    </source>
</evidence>
<organism evidence="2 3">
    <name type="scientific">Diplocarpon coronariae</name>
    <dbReference type="NCBI Taxonomy" id="2795749"/>
    <lineage>
        <taxon>Eukaryota</taxon>
        <taxon>Fungi</taxon>
        <taxon>Dikarya</taxon>
        <taxon>Ascomycota</taxon>
        <taxon>Pezizomycotina</taxon>
        <taxon>Leotiomycetes</taxon>
        <taxon>Helotiales</taxon>
        <taxon>Drepanopezizaceae</taxon>
        <taxon>Diplocarpon</taxon>
    </lineage>
</organism>
<feature type="compositionally biased region" description="Pro residues" evidence="1">
    <location>
        <begin position="274"/>
        <end position="284"/>
    </location>
</feature>
<proteinExistence type="predicted"/>
<dbReference type="AlphaFoldDB" id="A0A218ZD56"/>
<name>A0A218ZD56_9HELO</name>
<feature type="region of interest" description="Disordered" evidence="1">
    <location>
        <begin position="52"/>
        <end position="73"/>
    </location>
</feature>
<feature type="region of interest" description="Disordered" evidence="1">
    <location>
        <begin position="270"/>
        <end position="332"/>
    </location>
</feature>
<dbReference type="EMBL" id="MZNU01000061">
    <property type="protein sequence ID" value="OWP05682.1"/>
    <property type="molecule type" value="Genomic_DNA"/>
</dbReference>